<dbReference type="EMBL" id="GBRH01215306">
    <property type="protein sequence ID" value="JAD82589.1"/>
    <property type="molecule type" value="Transcribed_RNA"/>
</dbReference>
<reference evidence="1" key="2">
    <citation type="journal article" date="2015" name="Data Brief">
        <title>Shoot transcriptome of the giant reed, Arundo donax.</title>
        <authorList>
            <person name="Barrero R.A."/>
            <person name="Guerrero F.D."/>
            <person name="Moolhuijzen P."/>
            <person name="Goolsby J.A."/>
            <person name="Tidwell J."/>
            <person name="Bellgard S.E."/>
            <person name="Bellgard M.I."/>
        </authorList>
    </citation>
    <scope>NUCLEOTIDE SEQUENCE</scope>
    <source>
        <tissue evidence="1">Shoot tissue taken approximately 20 cm above the soil surface</tissue>
    </source>
</reference>
<sequence length="65" mass="7623">MPQAFVKFIFEFCAPDRLPTSAIPQRIPCLNHESFNYTMKYKIVVITIPAMGSEVLHSFWTLFWI</sequence>
<proteinExistence type="predicted"/>
<reference evidence="1" key="1">
    <citation type="submission" date="2014-09" db="EMBL/GenBank/DDBJ databases">
        <authorList>
            <person name="Magalhaes I.L.F."/>
            <person name="Oliveira U."/>
            <person name="Santos F.R."/>
            <person name="Vidigal T.H.D.A."/>
            <person name="Brescovit A.D."/>
            <person name="Santos A.J."/>
        </authorList>
    </citation>
    <scope>NUCLEOTIDE SEQUENCE</scope>
    <source>
        <tissue evidence="1">Shoot tissue taken approximately 20 cm above the soil surface</tissue>
    </source>
</reference>
<organism evidence="1">
    <name type="scientific">Arundo donax</name>
    <name type="common">Giant reed</name>
    <name type="synonym">Donax arundinaceus</name>
    <dbReference type="NCBI Taxonomy" id="35708"/>
    <lineage>
        <taxon>Eukaryota</taxon>
        <taxon>Viridiplantae</taxon>
        <taxon>Streptophyta</taxon>
        <taxon>Embryophyta</taxon>
        <taxon>Tracheophyta</taxon>
        <taxon>Spermatophyta</taxon>
        <taxon>Magnoliopsida</taxon>
        <taxon>Liliopsida</taxon>
        <taxon>Poales</taxon>
        <taxon>Poaceae</taxon>
        <taxon>PACMAD clade</taxon>
        <taxon>Arundinoideae</taxon>
        <taxon>Arundineae</taxon>
        <taxon>Arundo</taxon>
    </lineage>
</organism>
<dbReference type="AlphaFoldDB" id="A0A0A9D1Y6"/>
<evidence type="ECO:0000313" key="1">
    <source>
        <dbReference type="EMBL" id="JAD82589.1"/>
    </source>
</evidence>
<name>A0A0A9D1Y6_ARUDO</name>
<protein>
    <submittedName>
        <fullName evidence="1">Uncharacterized protein</fullName>
    </submittedName>
</protein>
<accession>A0A0A9D1Y6</accession>